<protein>
    <submittedName>
        <fullName evidence="1">Uncharacterized protein</fullName>
    </submittedName>
</protein>
<gene>
    <name evidence="1" type="ORF">SDC9_133734</name>
</gene>
<sequence>MERFGRVDLKDTQLARRFLNKALNRAIGGFMVLHQIQQWLQAAFAQPAFHTLEPLRGVIHLRRHRSNHHQRFRPLLHSLTHRNGIADPTIQVIDPLQRYATTIEPWDRAGRPDQIKPVLRIGREIVRRVVITPTGAHVKRFPGFEQARGGIHL</sequence>
<proteinExistence type="predicted"/>
<comment type="caution">
    <text evidence="1">The sequence shown here is derived from an EMBL/GenBank/DDBJ whole genome shotgun (WGS) entry which is preliminary data.</text>
</comment>
<accession>A0A645DBC0</accession>
<name>A0A645DBC0_9ZZZZ</name>
<reference evidence="1" key="1">
    <citation type="submission" date="2019-08" db="EMBL/GenBank/DDBJ databases">
        <authorList>
            <person name="Kucharzyk K."/>
            <person name="Murdoch R.W."/>
            <person name="Higgins S."/>
            <person name="Loffler F."/>
        </authorList>
    </citation>
    <scope>NUCLEOTIDE SEQUENCE</scope>
</reference>
<organism evidence="1">
    <name type="scientific">bioreactor metagenome</name>
    <dbReference type="NCBI Taxonomy" id="1076179"/>
    <lineage>
        <taxon>unclassified sequences</taxon>
        <taxon>metagenomes</taxon>
        <taxon>ecological metagenomes</taxon>
    </lineage>
</organism>
<dbReference type="AlphaFoldDB" id="A0A645DBC0"/>
<evidence type="ECO:0000313" key="1">
    <source>
        <dbReference type="EMBL" id="MPM86644.1"/>
    </source>
</evidence>
<dbReference type="EMBL" id="VSSQ01034628">
    <property type="protein sequence ID" value="MPM86644.1"/>
    <property type="molecule type" value="Genomic_DNA"/>
</dbReference>